<accession>A0A7Y0KBU1</accession>
<comment type="caution">
    <text evidence="2">The sequence shown here is derived from an EMBL/GenBank/DDBJ whole genome shotgun (WGS) entry which is preliminary data.</text>
</comment>
<protein>
    <submittedName>
        <fullName evidence="2">Tetratricopeptide repeat protein</fullName>
    </submittedName>
</protein>
<dbReference type="InterPro" id="IPR019734">
    <property type="entry name" value="TPR_rpt"/>
</dbReference>
<dbReference type="Gene3D" id="1.25.40.10">
    <property type="entry name" value="Tetratricopeptide repeat domain"/>
    <property type="match status" value="1"/>
</dbReference>
<dbReference type="SMART" id="SM00530">
    <property type="entry name" value="HTH_XRE"/>
    <property type="match status" value="1"/>
</dbReference>
<dbReference type="Pfam" id="PF01381">
    <property type="entry name" value="HTH_3"/>
    <property type="match status" value="1"/>
</dbReference>
<gene>
    <name evidence="2" type="ORF">HHU08_20805</name>
</gene>
<evidence type="ECO:0000259" key="1">
    <source>
        <dbReference type="PROSITE" id="PS50943"/>
    </source>
</evidence>
<dbReference type="GO" id="GO:0003677">
    <property type="term" value="F:DNA binding"/>
    <property type="evidence" value="ECO:0007669"/>
    <property type="project" value="InterPro"/>
</dbReference>
<dbReference type="Gene3D" id="1.10.260.40">
    <property type="entry name" value="lambda repressor-like DNA-binding domains"/>
    <property type="match status" value="1"/>
</dbReference>
<dbReference type="InterPro" id="IPR010982">
    <property type="entry name" value="Lambda_DNA-bd_dom_sf"/>
</dbReference>
<proteinExistence type="predicted"/>
<dbReference type="PROSITE" id="PS50943">
    <property type="entry name" value="HTH_CROC1"/>
    <property type="match status" value="1"/>
</dbReference>
<feature type="domain" description="HTH cro/C1-type" evidence="1">
    <location>
        <begin position="7"/>
        <end position="60"/>
    </location>
</feature>
<evidence type="ECO:0000313" key="3">
    <source>
        <dbReference type="Proteomes" id="UP000588491"/>
    </source>
</evidence>
<name>A0A7Y0KBU1_9BACI</name>
<organism evidence="2 3">
    <name type="scientific">Niallia alba</name>
    <dbReference type="NCBI Taxonomy" id="2729105"/>
    <lineage>
        <taxon>Bacteria</taxon>
        <taxon>Bacillati</taxon>
        <taxon>Bacillota</taxon>
        <taxon>Bacilli</taxon>
        <taxon>Bacillales</taxon>
        <taxon>Bacillaceae</taxon>
        <taxon>Niallia</taxon>
    </lineage>
</organism>
<dbReference type="RefSeq" id="WP_169189211.1">
    <property type="nucleotide sequence ID" value="NZ_JABBPK010000001.1"/>
</dbReference>
<dbReference type="SMART" id="SM00028">
    <property type="entry name" value="TPR"/>
    <property type="match status" value="3"/>
</dbReference>
<reference evidence="2 3" key="1">
    <citation type="submission" date="2020-04" db="EMBL/GenBank/DDBJ databases">
        <title>Bacillus sp. UniB3 isolated from commercial digestive syrup.</title>
        <authorList>
            <person name="Thorat V."/>
            <person name="Kirdat K."/>
            <person name="Tiwarekar B."/>
            <person name="Yadav A."/>
        </authorList>
    </citation>
    <scope>NUCLEOTIDE SEQUENCE [LARGE SCALE GENOMIC DNA]</scope>
    <source>
        <strain evidence="2 3">UniB3</strain>
    </source>
</reference>
<dbReference type="InterPro" id="IPR001387">
    <property type="entry name" value="Cro/C1-type_HTH"/>
</dbReference>
<dbReference type="SUPFAM" id="SSF48452">
    <property type="entry name" value="TPR-like"/>
    <property type="match status" value="1"/>
</dbReference>
<dbReference type="CDD" id="cd00093">
    <property type="entry name" value="HTH_XRE"/>
    <property type="match status" value="1"/>
</dbReference>
<evidence type="ECO:0000313" key="2">
    <source>
        <dbReference type="EMBL" id="NMO79391.1"/>
    </source>
</evidence>
<dbReference type="SUPFAM" id="SSF47413">
    <property type="entry name" value="lambda repressor-like DNA-binding domains"/>
    <property type="match status" value="1"/>
</dbReference>
<dbReference type="EMBL" id="JABBPK010000001">
    <property type="protein sequence ID" value="NMO79391.1"/>
    <property type="molecule type" value="Genomic_DNA"/>
</dbReference>
<dbReference type="AlphaFoldDB" id="A0A7Y0KBU1"/>
<sequence>MKTGSLLKYYRTKANLTQSELAEGICSIPHLSKIENNHKEANQETVKLLFERLHIDLQVVENDMKQIKSLITRFIEHMEYFEEEEAGFAFVELEKRNELITFTPYIYLYELYKYRYFLFIKNLEKADNHRKWLYKQRKNFSQHESYLFSYYHGIHLILRGEFNDARDQLLQLLHDDVTNPLASGELYYHIALVKGSLEKSGQAIFYGKKALQLFTNQYNFKRIIHTLMLLAINYTHAGIYQEALDCYKHIIRNVKLLKETSLLPRIYNNLGYLKHKMGLHEESLYYYKLGLNMQTPGTVHYIISLYTVAQCYHDLNSSEAKAFFEKVYALSKELNNLKYQYLSIYYLHMINGDEEVGFKYLENKIIPYLESIGEHREELHYFSNQLSKYYKRLGKFEIAIKYIEMEGRK</sequence>
<keyword evidence="3" id="KW-1185">Reference proteome</keyword>
<dbReference type="Pfam" id="PF13424">
    <property type="entry name" value="TPR_12"/>
    <property type="match status" value="1"/>
</dbReference>
<dbReference type="Proteomes" id="UP000588491">
    <property type="component" value="Unassembled WGS sequence"/>
</dbReference>
<dbReference type="InterPro" id="IPR011990">
    <property type="entry name" value="TPR-like_helical_dom_sf"/>
</dbReference>